<sequence>MAESIDMVDMESSPPSHVVATYSPAAFKSLHSCTPPVIDLSSWFLSIVSDWLQGPYLYKLYQFYGYQMFDIAFLFMAGFVSGAVFTTIMGGVADSW</sequence>
<reference evidence="8 9" key="1">
    <citation type="journal article" date="2018" name="New Phytol.">
        <title>Phylogenomics of Endogonaceae and evolution of mycorrhizas within Mucoromycota.</title>
        <authorList>
            <person name="Chang Y."/>
            <person name="Desiro A."/>
            <person name="Na H."/>
            <person name="Sandor L."/>
            <person name="Lipzen A."/>
            <person name="Clum A."/>
            <person name="Barry K."/>
            <person name="Grigoriev I.V."/>
            <person name="Martin F.M."/>
            <person name="Stajich J.E."/>
            <person name="Smith M.E."/>
            <person name="Bonito G."/>
            <person name="Spatafora J.W."/>
        </authorList>
    </citation>
    <scope>NUCLEOTIDE SEQUENCE [LARGE SCALE GENOMIC DNA]</scope>
    <source>
        <strain evidence="8 9">GMNB39</strain>
    </source>
</reference>
<feature type="transmembrane region" description="Helical" evidence="7">
    <location>
        <begin position="71"/>
        <end position="93"/>
    </location>
</feature>
<dbReference type="GO" id="GO:0005886">
    <property type="term" value="C:plasma membrane"/>
    <property type="evidence" value="ECO:0007669"/>
    <property type="project" value="UniProtKB-SubCell"/>
</dbReference>
<keyword evidence="9" id="KW-1185">Reference proteome</keyword>
<evidence type="ECO:0000256" key="2">
    <source>
        <dbReference type="ARBA" id="ARBA00022448"/>
    </source>
</evidence>
<dbReference type="PANTHER" id="PTHR23516">
    <property type="entry name" value="SAM (S-ADENOSYL METHIONINE) TRANSPORTER"/>
    <property type="match status" value="1"/>
</dbReference>
<evidence type="ECO:0000313" key="8">
    <source>
        <dbReference type="EMBL" id="RUO95362.1"/>
    </source>
</evidence>
<keyword evidence="2" id="KW-0813">Transport</keyword>
<dbReference type="Proteomes" id="UP000268093">
    <property type="component" value="Unassembled WGS sequence"/>
</dbReference>
<evidence type="ECO:0000256" key="3">
    <source>
        <dbReference type="ARBA" id="ARBA00022475"/>
    </source>
</evidence>
<evidence type="ECO:0000256" key="1">
    <source>
        <dbReference type="ARBA" id="ARBA00004651"/>
    </source>
</evidence>
<dbReference type="GO" id="GO:0015098">
    <property type="term" value="F:molybdate ion transmembrane transporter activity"/>
    <property type="evidence" value="ECO:0007669"/>
    <property type="project" value="InterPro"/>
</dbReference>
<organism evidence="8 9">
    <name type="scientific">Jimgerdemannia flammicorona</name>
    <dbReference type="NCBI Taxonomy" id="994334"/>
    <lineage>
        <taxon>Eukaryota</taxon>
        <taxon>Fungi</taxon>
        <taxon>Fungi incertae sedis</taxon>
        <taxon>Mucoromycota</taxon>
        <taxon>Mucoromycotina</taxon>
        <taxon>Endogonomycetes</taxon>
        <taxon>Endogonales</taxon>
        <taxon>Endogonaceae</taxon>
        <taxon>Jimgerdemannia</taxon>
    </lineage>
</organism>
<comment type="subcellular location">
    <subcellularLocation>
        <location evidence="1">Cell membrane</location>
        <topology evidence="1">Multi-pass membrane protein</topology>
    </subcellularLocation>
</comment>
<evidence type="ECO:0000256" key="7">
    <source>
        <dbReference type="SAM" id="Phobius"/>
    </source>
</evidence>
<dbReference type="AlphaFoldDB" id="A0A432ZXZ0"/>
<keyword evidence="4 7" id="KW-0812">Transmembrane</keyword>
<keyword evidence="6 7" id="KW-0472">Membrane</keyword>
<keyword evidence="3" id="KW-1003">Cell membrane</keyword>
<proteinExistence type="predicted"/>
<dbReference type="EMBL" id="RBNI01031726">
    <property type="protein sequence ID" value="RUO95362.1"/>
    <property type="molecule type" value="Genomic_DNA"/>
</dbReference>
<dbReference type="InterPro" id="IPR008509">
    <property type="entry name" value="MOT2/MFSD5"/>
</dbReference>
<keyword evidence="5 7" id="KW-1133">Transmembrane helix</keyword>
<gene>
    <name evidence="8" type="ORF">BC936DRAFT_144277</name>
</gene>
<dbReference type="Pfam" id="PF05631">
    <property type="entry name" value="MFS_5"/>
    <property type="match status" value="1"/>
</dbReference>
<name>A0A432ZXZ0_9FUNG</name>
<evidence type="ECO:0000256" key="5">
    <source>
        <dbReference type="ARBA" id="ARBA00022989"/>
    </source>
</evidence>
<evidence type="ECO:0000256" key="6">
    <source>
        <dbReference type="ARBA" id="ARBA00023136"/>
    </source>
</evidence>
<protein>
    <submittedName>
        <fullName evidence="8">Uncharacterized protein</fullName>
    </submittedName>
</protein>
<dbReference type="PANTHER" id="PTHR23516:SF1">
    <property type="entry name" value="MOLYBDATE-ANION TRANSPORTER"/>
    <property type="match status" value="1"/>
</dbReference>
<evidence type="ECO:0000313" key="9">
    <source>
        <dbReference type="Proteomes" id="UP000268093"/>
    </source>
</evidence>
<evidence type="ECO:0000256" key="4">
    <source>
        <dbReference type="ARBA" id="ARBA00022692"/>
    </source>
</evidence>
<comment type="caution">
    <text evidence="8">The sequence shown here is derived from an EMBL/GenBank/DDBJ whole genome shotgun (WGS) entry which is preliminary data.</text>
</comment>
<dbReference type="OrthoDB" id="263957at2759"/>
<accession>A0A432ZXZ0</accession>